<feature type="transmembrane region" description="Helical" evidence="6">
    <location>
        <begin position="203"/>
        <end position="227"/>
    </location>
</feature>
<dbReference type="PANTHER" id="PTHR30250">
    <property type="entry name" value="PST FAMILY PREDICTED COLANIC ACID TRANSPORTER"/>
    <property type="match status" value="1"/>
</dbReference>
<accession>A0ABT8KXB6</accession>
<evidence type="ECO:0000256" key="3">
    <source>
        <dbReference type="ARBA" id="ARBA00022692"/>
    </source>
</evidence>
<feature type="transmembrane region" description="Helical" evidence="6">
    <location>
        <begin position="395"/>
        <end position="414"/>
    </location>
</feature>
<keyword evidence="5 6" id="KW-0472">Membrane</keyword>
<dbReference type="RefSeq" id="WP_346755435.1">
    <property type="nucleotide sequence ID" value="NZ_JAUJEA010000018.1"/>
</dbReference>
<feature type="transmembrane region" description="Helical" evidence="6">
    <location>
        <begin position="102"/>
        <end position="125"/>
    </location>
</feature>
<gene>
    <name evidence="7" type="ORF">QQ008_28775</name>
</gene>
<reference evidence="7" key="1">
    <citation type="submission" date="2023-06" db="EMBL/GenBank/DDBJ databases">
        <title>Genomic of Parafulvivirga corallium.</title>
        <authorList>
            <person name="Wang G."/>
        </authorList>
    </citation>
    <scope>NUCLEOTIDE SEQUENCE</scope>
    <source>
        <strain evidence="7">BMA10</strain>
    </source>
</reference>
<protein>
    <submittedName>
        <fullName evidence="7">Polysaccharide biosynthesis protein</fullName>
    </submittedName>
</protein>
<evidence type="ECO:0000313" key="7">
    <source>
        <dbReference type="EMBL" id="MDN5205414.1"/>
    </source>
</evidence>
<evidence type="ECO:0000256" key="1">
    <source>
        <dbReference type="ARBA" id="ARBA00004651"/>
    </source>
</evidence>
<keyword evidence="4 6" id="KW-1133">Transmembrane helix</keyword>
<dbReference type="InterPro" id="IPR050833">
    <property type="entry name" value="Poly_Biosynth_Transport"/>
</dbReference>
<feature type="transmembrane region" description="Helical" evidence="6">
    <location>
        <begin position="248"/>
        <end position="268"/>
    </location>
</feature>
<feature type="transmembrane region" description="Helical" evidence="6">
    <location>
        <begin position="59"/>
        <end position="81"/>
    </location>
</feature>
<evidence type="ECO:0000256" key="5">
    <source>
        <dbReference type="ARBA" id="ARBA00023136"/>
    </source>
</evidence>
<feature type="transmembrane region" description="Helical" evidence="6">
    <location>
        <begin position="145"/>
        <end position="165"/>
    </location>
</feature>
<evidence type="ECO:0000256" key="2">
    <source>
        <dbReference type="ARBA" id="ARBA00022475"/>
    </source>
</evidence>
<feature type="transmembrane region" description="Helical" evidence="6">
    <location>
        <begin position="177"/>
        <end position="197"/>
    </location>
</feature>
<organism evidence="7 8">
    <name type="scientific">Splendidivirga corallicola</name>
    <dbReference type="NCBI Taxonomy" id="3051826"/>
    <lineage>
        <taxon>Bacteria</taxon>
        <taxon>Pseudomonadati</taxon>
        <taxon>Bacteroidota</taxon>
        <taxon>Cytophagia</taxon>
        <taxon>Cytophagales</taxon>
        <taxon>Splendidivirgaceae</taxon>
        <taxon>Splendidivirga</taxon>
    </lineage>
</organism>
<feature type="transmembrane region" description="Helical" evidence="6">
    <location>
        <begin position="333"/>
        <end position="352"/>
    </location>
</feature>
<dbReference type="EMBL" id="JAUJEA010000018">
    <property type="protein sequence ID" value="MDN5205414.1"/>
    <property type="molecule type" value="Genomic_DNA"/>
</dbReference>
<comment type="caution">
    <text evidence="7">The sequence shown here is derived from an EMBL/GenBank/DDBJ whole genome shotgun (WGS) entry which is preliminary data.</text>
</comment>
<feature type="transmembrane region" description="Helical" evidence="6">
    <location>
        <begin position="364"/>
        <end position="383"/>
    </location>
</feature>
<keyword evidence="2" id="KW-1003">Cell membrane</keyword>
<feature type="transmembrane region" description="Helical" evidence="6">
    <location>
        <begin position="29"/>
        <end position="47"/>
    </location>
</feature>
<dbReference type="PANTHER" id="PTHR30250:SF11">
    <property type="entry name" value="O-ANTIGEN TRANSPORTER-RELATED"/>
    <property type="match status" value="1"/>
</dbReference>
<sequence>MPQISSLLSTVSNFFTKGNQRSLKAKKNIVASLLIRGVSILVGFYLVPLSLGYLGSEELYGVWLTLSSLFAWFNFFDVGLGNGLRNKFTVAVAKDEHSLAKVYVSTTYAMLVIIISVVFLIFLAIYPFLDWIKILNTTAVMEKELALLALYGFGFFCLQFVFKLIGTILTADQKPSANNLILFLSQFTSLIIIYILSKTTQGSILYLGLAVTGSPVLIFLITTIILFTTSYKRYAPSLKHVDFKYAKGLMRLGTQFFVIQMAAIMLFATDNMILTQIMGPAEVTPYNIAHKYFGMITMIFVIVMSPFWSAFTDAWTKNDIKWIKKIIGKLTRFWFLFLGMAIFMLLVSRYVYLIWVGDQVHVPFTLSLTMAIFMLLQAFNLIFVNFINGVGKLRIQMFTGIFSILFNIPLSILFAKHLGLGSPGVILATIVSIGISIILRTIQYKKLISGTATGVWNK</sequence>
<evidence type="ECO:0000256" key="6">
    <source>
        <dbReference type="SAM" id="Phobius"/>
    </source>
</evidence>
<proteinExistence type="predicted"/>
<keyword evidence="3 6" id="KW-0812">Transmembrane</keyword>
<feature type="transmembrane region" description="Helical" evidence="6">
    <location>
        <begin position="288"/>
        <end position="312"/>
    </location>
</feature>
<dbReference type="InterPro" id="IPR002797">
    <property type="entry name" value="Polysacc_synth"/>
</dbReference>
<evidence type="ECO:0000256" key="4">
    <source>
        <dbReference type="ARBA" id="ARBA00022989"/>
    </source>
</evidence>
<name>A0ABT8KXB6_9BACT</name>
<feature type="transmembrane region" description="Helical" evidence="6">
    <location>
        <begin position="420"/>
        <end position="439"/>
    </location>
</feature>
<comment type="subcellular location">
    <subcellularLocation>
        <location evidence="1">Cell membrane</location>
        <topology evidence="1">Multi-pass membrane protein</topology>
    </subcellularLocation>
</comment>
<dbReference type="Pfam" id="PF01943">
    <property type="entry name" value="Polysacc_synt"/>
    <property type="match status" value="1"/>
</dbReference>
<keyword evidence="8" id="KW-1185">Reference proteome</keyword>
<dbReference type="Proteomes" id="UP001172082">
    <property type="component" value="Unassembled WGS sequence"/>
</dbReference>
<evidence type="ECO:0000313" key="8">
    <source>
        <dbReference type="Proteomes" id="UP001172082"/>
    </source>
</evidence>